<keyword evidence="1" id="KW-0472">Membrane</keyword>
<accession>A0A3M6TMJ2</accession>
<evidence type="ECO:0000313" key="3">
    <source>
        <dbReference type="Proteomes" id="UP000275408"/>
    </source>
</evidence>
<keyword evidence="1" id="KW-1133">Transmembrane helix</keyword>
<keyword evidence="3" id="KW-1185">Reference proteome</keyword>
<reference evidence="2 3" key="1">
    <citation type="journal article" date="2018" name="Sci. Rep.">
        <title>Comparative analysis of the Pocillopora damicornis genome highlights role of immune system in coral evolution.</title>
        <authorList>
            <person name="Cunning R."/>
            <person name="Bay R.A."/>
            <person name="Gillette P."/>
            <person name="Baker A.C."/>
            <person name="Traylor-Knowles N."/>
        </authorList>
    </citation>
    <scope>NUCLEOTIDE SEQUENCE [LARGE SCALE GENOMIC DNA]</scope>
    <source>
        <strain evidence="2">RSMAS</strain>
        <tissue evidence="2">Whole animal</tissue>
    </source>
</reference>
<proteinExistence type="predicted"/>
<dbReference type="EMBL" id="RCHS01003332">
    <property type="protein sequence ID" value="RMX42566.1"/>
    <property type="molecule type" value="Genomic_DNA"/>
</dbReference>
<gene>
    <name evidence="2" type="ORF">pdam_00016885</name>
</gene>
<sequence>MKRVVMIYVAAMILILSMMMGMTLLYVHMLHHQLRQLQHKEESNIQIQLGLPHNIRALVNNQCTEFQVPPYSGPLAELIVSKSIDFEGDPLINARDLQELEGKATNDEAKWITNFIVDSYLQLVKTTTAEKGLCIEVFGWEKFEKAVEKKHLKDLLKGKDDKMQFSFPAMIFRANIGSLE</sequence>
<protein>
    <submittedName>
        <fullName evidence="2">Uncharacterized protein</fullName>
    </submittedName>
</protein>
<dbReference type="AlphaFoldDB" id="A0A3M6TMJ2"/>
<keyword evidence="1" id="KW-0812">Transmembrane</keyword>
<organism evidence="2 3">
    <name type="scientific">Pocillopora damicornis</name>
    <name type="common">Cauliflower coral</name>
    <name type="synonym">Millepora damicornis</name>
    <dbReference type="NCBI Taxonomy" id="46731"/>
    <lineage>
        <taxon>Eukaryota</taxon>
        <taxon>Metazoa</taxon>
        <taxon>Cnidaria</taxon>
        <taxon>Anthozoa</taxon>
        <taxon>Hexacorallia</taxon>
        <taxon>Scleractinia</taxon>
        <taxon>Astrocoeniina</taxon>
        <taxon>Pocilloporidae</taxon>
        <taxon>Pocillopora</taxon>
    </lineage>
</organism>
<evidence type="ECO:0000313" key="2">
    <source>
        <dbReference type="EMBL" id="RMX42566.1"/>
    </source>
</evidence>
<evidence type="ECO:0000256" key="1">
    <source>
        <dbReference type="SAM" id="Phobius"/>
    </source>
</evidence>
<comment type="caution">
    <text evidence="2">The sequence shown here is derived from an EMBL/GenBank/DDBJ whole genome shotgun (WGS) entry which is preliminary data.</text>
</comment>
<dbReference type="Proteomes" id="UP000275408">
    <property type="component" value="Unassembled WGS sequence"/>
</dbReference>
<feature type="transmembrane region" description="Helical" evidence="1">
    <location>
        <begin position="6"/>
        <end position="27"/>
    </location>
</feature>
<name>A0A3M6TMJ2_POCDA</name>